<evidence type="ECO:0000256" key="2">
    <source>
        <dbReference type="SAM" id="Phobius"/>
    </source>
</evidence>
<keyword evidence="2" id="KW-0472">Membrane</keyword>
<evidence type="ECO:0000256" key="1">
    <source>
        <dbReference type="SAM" id="MobiDB-lite"/>
    </source>
</evidence>
<dbReference type="Proteomes" id="UP000009172">
    <property type="component" value="Unassembled WGS sequence"/>
</dbReference>
<feature type="region of interest" description="Disordered" evidence="1">
    <location>
        <begin position="115"/>
        <end position="166"/>
    </location>
</feature>
<feature type="compositionally biased region" description="Low complexity" evidence="1">
    <location>
        <begin position="141"/>
        <end position="157"/>
    </location>
</feature>
<sequence length="166" mass="18008">MGGGREGHLLHTLYFVLLLQLTLTGRLWLAGGLLSLIATTKRRNRRPSALQCLGCSGWRGLEDSLKYSVWIHPPPVHLPSATGLGRNNSSTSLHATLRPGWSLAQPLEPNSRICLKKEDESSGLKDERRPSSEERSLGFVSQLDGSSADSSSGTLYSPLLQNSCAT</sequence>
<organism evidence="3 4">
    <name type="scientific">Trichophyton tonsurans (strain CBS 112818)</name>
    <name type="common">Scalp ringworm fungus</name>
    <dbReference type="NCBI Taxonomy" id="647933"/>
    <lineage>
        <taxon>Eukaryota</taxon>
        <taxon>Fungi</taxon>
        <taxon>Dikarya</taxon>
        <taxon>Ascomycota</taxon>
        <taxon>Pezizomycotina</taxon>
        <taxon>Eurotiomycetes</taxon>
        <taxon>Eurotiomycetidae</taxon>
        <taxon>Onygenales</taxon>
        <taxon>Arthrodermataceae</taxon>
        <taxon>Trichophyton</taxon>
    </lineage>
</organism>
<dbReference type="AlphaFoldDB" id="F2RS67"/>
<protein>
    <submittedName>
        <fullName evidence="3">Uncharacterized protein</fullName>
    </submittedName>
</protein>
<evidence type="ECO:0000313" key="3">
    <source>
        <dbReference type="EMBL" id="EGD94166.1"/>
    </source>
</evidence>
<keyword evidence="4" id="KW-1185">Reference proteome</keyword>
<dbReference type="HOGENOM" id="CLU_1603945_0_0_1"/>
<gene>
    <name evidence="3" type="ORF">TESG_01691</name>
</gene>
<keyword evidence="2" id="KW-1133">Transmembrane helix</keyword>
<reference evidence="4" key="1">
    <citation type="journal article" date="2012" name="MBio">
        <title>Comparative genome analysis of Trichophyton rubrum and related dermatophytes reveals candidate genes involved in infection.</title>
        <authorList>
            <person name="Martinez D.A."/>
            <person name="Oliver B.G."/>
            <person name="Graeser Y."/>
            <person name="Goldberg J.M."/>
            <person name="Li W."/>
            <person name="Martinez-Rossi N.M."/>
            <person name="Monod M."/>
            <person name="Shelest E."/>
            <person name="Barton R.C."/>
            <person name="Birch E."/>
            <person name="Brakhage A.A."/>
            <person name="Chen Z."/>
            <person name="Gurr S.J."/>
            <person name="Heiman D."/>
            <person name="Heitman J."/>
            <person name="Kosti I."/>
            <person name="Rossi A."/>
            <person name="Saif S."/>
            <person name="Samalova M."/>
            <person name="Saunders C.W."/>
            <person name="Shea T."/>
            <person name="Summerbell R.C."/>
            <person name="Xu J."/>
            <person name="Young S."/>
            <person name="Zeng Q."/>
            <person name="Birren B.W."/>
            <person name="Cuomo C.A."/>
            <person name="White T.C."/>
        </authorList>
    </citation>
    <scope>NUCLEOTIDE SEQUENCE [LARGE SCALE GENOMIC DNA]</scope>
    <source>
        <strain evidence="4">CBS 112818</strain>
    </source>
</reference>
<feature type="transmembrane region" description="Helical" evidence="2">
    <location>
        <begin position="12"/>
        <end position="38"/>
    </location>
</feature>
<evidence type="ECO:0000313" key="4">
    <source>
        <dbReference type="Proteomes" id="UP000009172"/>
    </source>
</evidence>
<dbReference type="EMBL" id="GG698482">
    <property type="protein sequence ID" value="EGD94166.1"/>
    <property type="molecule type" value="Genomic_DNA"/>
</dbReference>
<accession>F2RS67</accession>
<proteinExistence type="predicted"/>
<feature type="compositionally biased region" description="Basic and acidic residues" evidence="1">
    <location>
        <begin position="115"/>
        <end position="136"/>
    </location>
</feature>
<keyword evidence="2" id="KW-0812">Transmembrane</keyword>
<name>F2RS67_TRIT1</name>